<comment type="function">
    <text evidence="2">Functions as a ribosomal silencing factor. Interacts with ribosomal protein uL14 (rplN), blocking formation of intersubunit bridge B8. Prevents association of the 30S and 50S ribosomal subunits and the formation of functional ribosomes, thus repressing translation.</text>
</comment>
<name>A0ABR7QXZ9_9GAMM</name>
<keyword evidence="2" id="KW-0810">Translation regulation</keyword>
<dbReference type="EMBL" id="JABURY010000016">
    <property type="protein sequence ID" value="MBC9131079.1"/>
    <property type="molecule type" value="Genomic_DNA"/>
</dbReference>
<proteinExistence type="inferred from homology"/>
<comment type="similarity">
    <text evidence="1 2">Belongs to the Iojap/RsfS family.</text>
</comment>
<evidence type="ECO:0000313" key="3">
    <source>
        <dbReference type="EMBL" id="MBC9131079.1"/>
    </source>
</evidence>
<dbReference type="HAMAP" id="MF_01477">
    <property type="entry name" value="Iojap_RsfS"/>
    <property type="match status" value="1"/>
</dbReference>
<keyword evidence="4" id="KW-1185">Reference proteome</keyword>
<evidence type="ECO:0000313" key="4">
    <source>
        <dbReference type="Proteomes" id="UP000651208"/>
    </source>
</evidence>
<dbReference type="NCBIfam" id="TIGR00090">
    <property type="entry name" value="rsfS_iojap_ybeB"/>
    <property type="match status" value="1"/>
</dbReference>
<organism evidence="3 4">
    <name type="scientific">Frischella japonica</name>
    <dbReference type="NCBI Taxonomy" id="2741544"/>
    <lineage>
        <taxon>Bacteria</taxon>
        <taxon>Pseudomonadati</taxon>
        <taxon>Pseudomonadota</taxon>
        <taxon>Gammaproteobacteria</taxon>
        <taxon>Orbales</taxon>
        <taxon>Orbaceae</taxon>
        <taxon>Frischella</taxon>
    </lineage>
</organism>
<gene>
    <name evidence="2 3" type="primary">rsfS</name>
    <name evidence="3" type="ORF">FcAc13_07120</name>
</gene>
<dbReference type="SUPFAM" id="SSF81301">
    <property type="entry name" value="Nucleotidyltransferase"/>
    <property type="match status" value="1"/>
</dbReference>
<accession>A0ABR7QXZ9</accession>
<dbReference type="InterPro" id="IPR004394">
    <property type="entry name" value="Iojap/RsfS/C7orf30"/>
</dbReference>
<dbReference type="Gene3D" id="3.30.460.10">
    <property type="entry name" value="Beta Polymerase, domain 2"/>
    <property type="match status" value="1"/>
</dbReference>
<dbReference type="PANTHER" id="PTHR21043:SF0">
    <property type="entry name" value="MITOCHONDRIAL ASSEMBLY OF RIBOSOMAL LARGE SUBUNIT PROTEIN 1"/>
    <property type="match status" value="1"/>
</dbReference>
<reference evidence="3 4" key="1">
    <citation type="submission" date="2020-06" db="EMBL/GenBank/DDBJ databases">
        <title>Frischella cerana isolated from Apis cerana gut homogenate.</title>
        <authorList>
            <person name="Wolter L.A."/>
            <person name="Suenami S."/>
            <person name="Miyazaki R."/>
        </authorList>
    </citation>
    <scope>NUCLEOTIDE SEQUENCE [LARGE SCALE GENOMIC DNA]</scope>
    <source>
        <strain evidence="3 4">Ac13</strain>
    </source>
</reference>
<evidence type="ECO:0000256" key="2">
    <source>
        <dbReference type="HAMAP-Rule" id="MF_01477"/>
    </source>
</evidence>
<evidence type="ECO:0000256" key="1">
    <source>
        <dbReference type="ARBA" id="ARBA00010574"/>
    </source>
</evidence>
<comment type="subcellular location">
    <subcellularLocation>
        <location evidence="2">Cytoplasm</location>
    </subcellularLocation>
</comment>
<dbReference type="PANTHER" id="PTHR21043">
    <property type="entry name" value="IOJAP SUPERFAMILY ORTHOLOG"/>
    <property type="match status" value="1"/>
</dbReference>
<comment type="caution">
    <text evidence="3">The sequence shown here is derived from an EMBL/GenBank/DDBJ whole genome shotgun (WGS) entry which is preliminary data.</text>
</comment>
<keyword evidence="2" id="KW-0678">Repressor</keyword>
<dbReference type="Proteomes" id="UP000651208">
    <property type="component" value="Unassembled WGS sequence"/>
</dbReference>
<protein>
    <recommendedName>
        <fullName evidence="2">Ribosomal silencing factor RsfS</fullName>
    </recommendedName>
</protein>
<dbReference type="InterPro" id="IPR043519">
    <property type="entry name" value="NT_sf"/>
</dbReference>
<dbReference type="Pfam" id="PF02410">
    <property type="entry name" value="RsfS"/>
    <property type="match status" value="1"/>
</dbReference>
<keyword evidence="2" id="KW-0963">Cytoplasm</keyword>
<dbReference type="RefSeq" id="WP_187755754.1">
    <property type="nucleotide sequence ID" value="NZ_JABURY010000016.1"/>
</dbReference>
<sequence>MLQQSLQDFIIDKIDDLKGKDIVILDVKGKSSITDYMIICTGTSNRHVSSIANHLLEEAKKQDYLVLGSEGQNDADWVVVDLDSVMVHIMQEDSRQLYELEKLWSK</sequence>
<comment type="subunit">
    <text evidence="2">Interacts with ribosomal protein uL14 (rplN).</text>
</comment>